<dbReference type="PANTHER" id="PTHR42769:SF3">
    <property type="entry name" value="SUPEROXIDE DISMUTASE [FE] 2, CHLOROPLASTIC"/>
    <property type="match status" value="1"/>
</dbReference>
<reference evidence="7" key="1">
    <citation type="submission" date="2019-12" db="EMBL/GenBank/DDBJ databases">
        <title>Genome sequencing and annotation of Brassica cretica.</title>
        <authorList>
            <person name="Studholme D.J."/>
            <person name="Sarris P.F."/>
        </authorList>
    </citation>
    <scope>NUCLEOTIDE SEQUENCE</scope>
    <source>
        <strain evidence="7">PFS-102/07</strain>
        <tissue evidence="7">Leaf</tissue>
    </source>
</reference>
<dbReference type="EMBL" id="QGKY02001015">
    <property type="protein sequence ID" value="KAF2572377.1"/>
    <property type="molecule type" value="Genomic_DNA"/>
</dbReference>
<dbReference type="GO" id="GO:0004784">
    <property type="term" value="F:superoxide dismutase activity"/>
    <property type="evidence" value="ECO:0007669"/>
    <property type="project" value="UniProtKB-EC"/>
</dbReference>
<name>A0A8S9IU38_BRACR</name>
<gene>
    <name evidence="7" type="ORF">F2Q70_00004378</name>
</gene>
<evidence type="ECO:0000259" key="5">
    <source>
        <dbReference type="Pfam" id="PF00081"/>
    </source>
</evidence>
<keyword evidence="3" id="KW-0479">Metal-binding</keyword>
<dbReference type="SUPFAM" id="SSF46609">
    <property type="entry name" value="Fe,Mn superoxide dismutase (SOD), N-terminal domain"/>
    <property type="match status" value="2"/>
</dbReference>
<dbReference type="PANTHER" id="PTHR42769">
    <property type="entry name" value="SUPEROXIDE DISMUTASE"/>
    <property type="match status" value="1"/>
</dbReference>
<evidence type="ECO:0000259" key="6">
    <source>
        <dbReference type="Pfam" id="PF02777"/>
    </source>
</evidence>
<dbReference type="InterPro" id="IPR036314">
    <property type="entry name" value="SOD_C_sf"/>
</dbReference>
<evidence type="ECO:0000256" key="2">
    <source>
        <dbReference type="ARBA" id="ARBA00012682"/>
    </source>
</evidence>
<evidence type="ECO:0000256" key="3">
    <source>
        <dbReference type="ARBA" id="ARBA00022723"/>
    </source>
</evidence>
<dbReference type="InterPro" id="IPR019831">
    <property type="entry name" value="Mn/Fe_SOD_N"/>
</dbReference>
<comment type="caution">
    <text evidence="7">The sequence shown here is derived from an EMBL/GenBank/DDBJ whole genome shotgun (WGS) entry which is preliminary data.</text>
</comment>
<dbReference type="SUPFAM" id="SSF54719">
    <property type="entry name" value="Fe,Mn superoxide dismutase (SOD), C-terminal domain"/>
    <property type="match status" value="1"/>
</dbReference>
<dbReference type="Gene3D" id="1.10.287.990">
    <property type="entry name" value="Fe,Mn superoxide dismutase (SOD) domain"/>
    <property type="match status" value="1"/>
</dbReference>
<feature type="domain" description="Manganese/iron superoxide dismutase C-terminal" evidence="6">
    <location>
        <begin position="412"/>
        <end position="463"/>
    </location>
</feature>
<dbReference type="GO" id="GO:0042644">
    <property type="term" value="C:chloroplast nucleoid"/>
    <property type="evidence" value="ECO:0007669"/>
    <property type="project" value="TreeGrafter"/>
</dbReference>
<dbReference type="Pfam" id="PF02777">
    <property type="entry name" value="Sod_Fe_C"/>
    <property type="match status" value="1"/>
</dbReference>
<keyword evidence="4" id="KW-0560">Oxidoreductase</keyword>
<dbReference type="Gene3D" id="3.55.40.20">
    <property type="entry name" value="Iron/manganese superoxide dismutase, C-terminal domain"/>
    <property type="match status" value="1"/>
</dbReference>
<dbReference type="GO" id="GO:0046872">
    <property type="term" value="F:metal ion binding"/>
    <property type="evidence" value="ECO:0007669"/>
    <property type="project" value="UniProtKB-KW"/>
</dbReference>
<dbReference type="AlphaFoldDB" id="A0A8S9IU38"/>
<accession>A0A8S9IU38</accession>
<evidence type="ECO:0000256" key="1">
    <source>
        <dbReference type="ARBA" id="ARBA00008714"/>
    </source>
</evidence>
<dbReference type="InterPro" id="IPR019832">
    <property type="entry name" value="Mn/Fe_SOD_C"/>
</dbReference>
<proteinExistence type="inferred from homology"/>
<comment type="similarity">
    <text evidence="1">Belongs to the iron/manganese superoxide dismutase family.</text>
</comment>
<sequence length="493" mass="54877">MLCCNLSGLHGRNVSIREEEVETCSPAPVNWNQPVITDVGSGVMISGFVCVSFLESGLEFNEVIRLCIIRKCSGVTQERKDDDGCSYSPFLVSIVVLSASLSRANAMETKRKGKTSFFSQSIDKPYTEKTVLEKSGFYNSWDALEPHMSRETLDYHWGKHHKTYVENLNKQIVGTDLDGLSLEEVVLLSYNRGNMLPAFNKAAKVLGYSAQIVLSQSLGSISRGHSTRSLAVTRHGSLSCGYLSWIALSQLRGAYRSLTVARIDLSRFSRSFDSLSCSYSAQIALLRLLVMDSSLAVTWRRSFSRSRSDRSLAVTRLTLLQLLGTDRSLAVTRHGSLSRSHSSRIALSQSLGLLARLEHDVIPRRHVHLWRFDCDGSLMANTVLTDRSRNHPGAWNHEFFWESIQPGGGGKPSGYLLRLIERDFGSFDDLLERFKAAAASNFGSGWTWLAYKANRLDVANAINPLPKEEDKTLVIVKTPNAVNPLVWDYSVSV</sequence>
<dbReference type="Pfam" id="PF00081">
    <property type="entry name" value="Sod_Fe_N"/>
    <property type="match status" value="1"/>
</dbReference>
<dbReference type="EC" id="1.15.1.1" evidence="2"/>
<dbReference type="InterPro" id="IPR036324">
    <property type="entry name" value="Mn/Fe_SOD_N_sf"/>
</dbReference>
<evidence type="ECO:0000256" key="4">
    <source>
        <dbReference type="ARBA" id="ARBA00023002"/>
    </source>
</evidence>
<feature type="domain" description="Manganese/iron superoxide dismutase N-terminal" evidence="5">
    <location>
        <begin position="141"/>
        <end position="188"/>
    </location>
</feature>
<evidence type="ECO:0000313" key="7">
    <source>
        <dbReference type="EMBL" id="KAF2572377.1"/>
    </source>
</evidence>
<protein>
    <recommendedName>
        <fullName evidence="2">superoxide dismutase</fullName>
        <ecNumber evidence="2">1.15.1.1</ecNumber>
    </recommendedName>
</protein>
<organism evidence="7">
    <name type="scientific">Brassica cretica</name>
    <name type="common">Mustard</name>
    <dbReference type="NCBI Taxonomy" id="69181"/>
    <lineage>
        <taxon>Eukaryota</taxon>
        <taxon>Viridiplantae</taxon>
        <taxon>Streptophyta</taxon>
        <taxon>Embryophyta</taxon>
        <taxon>Tracheophyta</taxon>
        <taxon>Spermatophyta</taxon>
        <taxon>Magnoliopsida</taxon>
        <taxon>eudicotyledons</taxon>
        <taxon>Gunneridae</taxon>
        <taxon>Pentapetalae</taxon>
        <taxon>rosids</taxon>
        <taxon>malvids</taxon>
        <taxon>Brassicales</taxon>
        <taxon>Brassicaceae</taxon>
        <taxon>Brassiceae</taxon>
        <taxon>Brassica</taxon>
    </lineage>
</organism>